<organism evidence="12 13">
    <name type="scientific">Lutibacter holmesii</name>
    <dbReference type="NCBI Taxonomy" id="1137985"/>
    <lineage>
        <taxon>Bacteria</taxon>
        <taxon>Pseudomonadati</taxon>
        <taxon>Bacteroidota</taxon>
        <taxon>Flavobacteriia</taxon>
        <taxon>Flavobacteriales</taxon>
        <taxon>Flavobacteriaceae</taxon>
        <taxon>Lutibacter</taxon>
    </lineage>
</organism>
<dbReference type="InterPro" id="IPR001789">
    <property type="entry name" value="Sig_transdc_resp-reg_receiver"/>
</dbReference>
<dbReference type="PROSITE" id="PS50109">
    <property type="entry name" value="HIS_KIN"/>
    <property type="match status" value="1"/>
</dbReference>
<dbReference type="InterPro" id="IPR003661">
    <property type="entry name" value="HisK_dim/P_dom"/>
</dbReference>
<dbReference type="PROSITE" id="PS50110">
    <property type="entry name" value="RESPONSE_REGULATORY"/>
    <property type="match status" value="1"/>
</dbReference>
<accession>A0ABW3WKR3</accession>
<dbReference type="CDD" id="cd17546">
    <property type="entry name" value="REC_hyHK_CKI1_RcsC-like"/>
    <property type="match status" value="1"/>
</dbReference>
<dbReference type="SMART" id="SM00387">
    <property type="entry name" value="HATPase_c"/>
    <property type="match status" value="1"/>
</dbReference>
<dbReference type="NCBIfam" id="TIGR00229">
    <property type="entry name" value="sensory_box"/>
    <property type="match status" value="5"/>
</dbReference>
<evidence type="ECO:0000256" key="7">
    <source>
        <dbReference type="SAM" id="Coils"/>
    </source>
</evidence>
<keyword evidence="4" id="KW-0808">Transferase</keyword>
<feature type="domain" description="PAS" evidence="10">
    <location>
        <begin position="186"/>
        <end position="215"/>
    </location>
</feature>
<proteinExistence type="predicted"/>
<feature type="coiled-coil region" evidence="7">
    <location>
        <begin position="970"/>
        <end position="997"/>
    </location>
</feature>
<feature type="domain" description="PAS" evidence="10">
    <location>
        <begin position="411"/>
        <end position="457"/>
    </location>
</feature>
<keyword evidence="3 6" id="KW-0597">Phosphoprotein</keyword>
<dbReference type="Gene3D" id="3.40.50.2300">
    <property type="match status" value="1"/>
</dbReference>
<dbReference type="SUPFAM" id="SSF55874">
    <property type="entry name" value="ATPase domain of HSP90 chaperone/DNA topoisomerase II/histidine kinase"/>
    <property type="match status" value="1"/>
</dbReference>
<dbReference type="Pfam" id="PF13426">
    <property type="entry name" value="PAS_9"/>
    <property type="match status" value="5"/>
</dbReference>
<dbReference type="EMBL" id="JBHTMV010000003">
    <property type="protein sequence ID" value="MFD1292884.1"/>
    <property type="molecule type" value="Genomic_DNA"/>
</dbReference>
<dbReference type="Gene3D" id="3.30.450.20">
    <property type="entry name" value="PAS domain"/>
    <property type="match status" value="6"/>
</dbReference>
<feature type="domain" description="Response regulatory" evidence="9">
    <location>
        <begin position="1242"/>
        <end position="1359"/>
    </location>
</feature>
<dbReference type="CDD" id="cd00082">
    <property type="entry name" value="HisKA"/>
    <property type="match status" value="1"/>
</dbReference>
<dbReference type="PROSITE" id="PS50113">
    <property type="entry name" value="PAC"/>
    <property type="match status" value="3"/>
</dbReference>
<dbReference type="SMART" id="SM00091">
    <property type="entry name" value="PAS"/>
    <property type="match status" value="6"/>
</dbReference>
<evidence type="ECO:0000256" key="4">
    <source>
        <dbReference type="ARBA" id="ARBA00022679"/>
    </source>
</evidence>
<dbReference type="InterPro" id="IPR036097">
    <property type="entry name" value="HisK_dim/P_sf"/>
</dbReference>
<gene>
    <name evidence="12" type="ORF">ACFQ5N_03455</name>
</gene>
<feature type="domain" description="PAC" evidence="11">
    <location>
        <begin position="927"/>
        <end position="979"/>
    </location>
</feature>
<dbReference type="InterPro" id="IPR035965">
    <property type="entry name" value="PAS-like_dom_sf"/>
</dbReference>
<dbReference type="InterPro" id="IPR036890">
    <property type="entry name" value="HATPase_C_sf"/>
</dbReference>
<dbReference type="InterPro" id="IPR000700">
    <property type="entry name" value="PAS-assoc_C"/>
</dbReference>
<dbReference type="Pfam" id="PF02518">
    <property type="entry name" value="HATPase_c"/>
    <property type="match status" value="1"/>
</dbReference>
<evidence type="ECO:0000313" key="13">
    <source>
        <dbReference type="Proteomes" id="UP001597241"/>
    </source>
</evidence>
<evidence type="ECO:0000256" key="2">
    <source>
        <dbReference type="ARBA" id="ARBA00012438"/>
    </source>
</evidence>
<evidence type="ECO:0000259" key="11">
    <source>
        <dbReference type="PROSITE" id="PS50113"/>
    </source>
</evidence>
<name>A0ABW3WKR3_9FLAO</name>
<dbReference type="SMART" id="SM00388">
    <property type="entry name" value="HisKA"/>
    <property type="match status" value="1"/>
</dbReference>
<dbReference type="InterPro" id="IPR013655">
    <property type="entry name" value="PAS_fold_3"/>
</dbReference>
<dbReference type="EC" id="2.7.13.3" evidence="2"/>
<dbReference type="CDD" id="cd00130">
    <property type="entry name" value="PAS"/>
    <property type="match status" value="5"/>
</dbReference>
<feature type="modified residue" description="4-aspartylphosphate" evidence="6">
    <location>
        <position position="1294"/>
    </location>
</feature>
<dbReference type="SMART" id="SM00448">
    <property type="entry name" value="REC"/>
    <property type="match status" value="1"/>
</dbReference>
<dbReference type="SUPFAM" id="SSF52172">
    <property type="entry name" value="CheY-like"/>
    <property type="match status" value="1"/>
</dbReference>
<dbReference type="Proteomes" id="UP001597241">
    <property type="component" value="Unassembled WGS sequence"/>
</dbReference>
<dbReference type="InterPro" id="IPR003594">
    <property type="entry name" value="HATPase_dom"/>
</dbReference>
<feature type="domain" description="PAC" evidence="11">
    <location>
        <begin position="616"/>
        <end position="668"/>
    </location>
</feature>
<evidence type="ECO:0000259" key="10">
    <source>
        <dbReference type="PROSITE" id="PS50112"/>
    </source>
</evidence>
<evidence type="ECO:0000256" key="5">
    <source>
        <dbReference type="ARBA" id="ARBA00022777"/>
    </source>
</evidence>
<feature type="domain" description="PAS" evidence="10">
    <location>
        <begin position="291"/>
        <end position="334"/>
    </location>
</feature>
<dbReference type="InterPro" id="IPR011006">
    <property type="entry name" value="CheY-like_superfamily"/>
</dbReference>
<dbReference type="Pfam" id="PF00512">
    <property type="entry name" value="HisKA"/>
    <property type="match status" value="1"/>
</dbReference>
<keyword evidence="7" id="KW-0175">Coiled coil</keyword>
<dbReference type="SUPFAM" id="SSF55785">
    <property type="entry name" value="PYP-like sensor domain (PAS domain)"/>
    <property type="match status" value="6"/>
</dbReference>
<evidence type="ECO:0000256" key="1">
    <source>
        <dbReference type="ARBA" id="ARBA00000085"/>
    </source>
</evidence>
<dbReference type="PROSITE" id="PS50112">
    <property type="entry name" value="PAS"/>
    <property type="match status" value="4"/>
</dbReference>
<dbReference type="Gene3D" id="3.30.565.10">
    <property type="entry name" value="Histidine kinase-like ATPase, C-terminal domain"/>
    <property type="match status" value="1"/>
</dbReference>
<feature type="coiled-coil region" evidence="7">
    <location>
        <begin position="659"/>
        <end position="700"/>
    </location>
</feature>
<evidence type="ECO:0000259" key="8">
    <source>
        <dbReference type="PROSITE" id="PS50109"/>
    </source>
</evidence>
<dbReference type="RefSeq" id="WP_386807771.1">
    <property type="nucleotide sequence ID" value="NZ_JBHTMV010000003.1"/>
</dbReference>
<dbReference type="InterPro" id="IPR005467">
    <property type="entry name" value="His_kinase_dom"/>
</dbReference>
<dbReference type="SMART" id="SM00086">
    <property type="entry name" value="PAC"/>
    <property type="match status" value="6"/>
</dbReference>
<dbReference type="SUPFAM" id="SSF55781">
    <property type="entry name" value="GAF domain-like"/>
    <property type="match status" value="1"/>
</dbReference>
<evidence type="ECO:0000259" key="9">
    <source>
        <dbReference type="PROSITE" id="PS50110"/>
    </source>
</evidence>
<sequence length="1362" mass="156754">MSINQNYVHKTLDFISSQGYQTSSFEFLKEISSFLAQLLNVNYVLINKYSNENPTQAEAIILYNNGNFKPSFYYNLKNTPCENVINKALCHYSTNLQKTFSKDSFIVDNNIKSYIGFPLWNSHKEPIGLIAFMDTKPFEQVETIEILLKIIALKIEKVLENLTFETITKQKEKQLTTISNLTFEGILVHKNGIVVEVNQAFEKMFGYKKEELIGKDIQPILFSKKSQKIFTKKIQTGLLEPYEVEGIKKNGVKFPVEIEARNIFYKNTNNRVAAFRDLTFKKKAEKEIKDSNFRFKTLMEHTGDALYLSDFNGEILEINQKSTEQTLYTKEELLLMNVKDIDVKAPSLEAMQEFWGDLKPNEPKTVETLHKRKDGTILNVEVRAVIIQIDGQNLIFGLAKDITNKKIREAENNKLSTAVEQSENTVLITNLKGEIEYVNPKFTKITGYTFEEVKGKNPSILSSGNMPKEYYRILWETITKGEIWKGEFQNINKHGQIYWEQATITPIKNGLGETLNYLAIKEDITVRKKAESELKRAYKIIKEKEDYLTKILKTANEGYWIINPQGNIIDINDKLCTILGKEHQEIINKSIFNFVDKKGSEIFKRELINRQKGLSNTYEVDLLKNNQNLITCLFKTSPIYNKKNQFVGSFALITNINKIKEAQLKLETKNKELQTISNELSKKNELLANSENKYRNLFENSPVSLWEEDFQEVKKHIAKKGIKSEDLDAYFIKNHGFFVECLNKIKTLSVNQSTLNLLGVSNLNELNKLLKQTNTSVSYKVLREELIAVYSNQKEFISETQFTHKNGKTIYAIITSEIDENAKAIVSIIDITALKKAENELNNAKEKAEKSDERYRLAVRATGLGIWDWDVSTNKLYLSRYFKQQIGYQNYELENKFETWEEHVHPDDLEKELLKIKNYQKNPVGQYLSEFRFRHKNGSYIWILSRAEVLLNEKGEVVRMFGSHRDITIRKKAILKLEEQTVELIQAKEKAEESNRLKTEFLNNMSHEIRTPMNGILGFSDLLNTENLPPEKRNYYVNIIQNSGNQLLRVIDDILEISRLGTKHIKVIEKPVCLNDLLLQLFSIFDIKTKENQIPLYIYNGLSNLESTIYSDKSKLDKIVSNLLTNALKFTNKGSITFGYVLVNNKIEIFVKDTGIGIAPEKQEIIFDRFSQEEKDLSKNVGGLGLGLSIAKENTELLGGKISVVSEKWKGSTFKVSIPYKPVHKTKDTTNNTAVKEKKKHTILIVEDEEVNFIFIEILLLEKIDLDCKILHAKNGKEAVEQCKNNAIDFVLMDINMPIMNGYDATELIRADFPNLPIVAQTAYSTIEDKEKAMAVGCNDFITKPIQLNKLKPIMESFLLKK</sequence>
<dbReference type="PANTHER" id="PTHR43047">
    <property type="entry name" value="TWO-COMPONENT HISTIDINE PROTEIN KINASE"/>
    <property type="match status" value="1"/>
</dbReference>
<comment type="catalytic activity">
    <reaction evidence="1">
        <text>ATP + protein L-histidine = ADP + protein N-phospho-L-histidine.</text>
        <dbReference type="EC" id="2.7.13.3"/>
    </reaction>
</comment>
<evidence type="ECO:0000256" key="3">
    <source>
        <dbReference type="ARBA" id="ARBA00022553"/>
    </source>
</evidence>
<evidence type="ECO:0000256" key="6">
    <source>
        <dbReference type="PROSITE-ProRule" id="PRU00169"/>
    </source>
</evidence>
<evidence type="ECO:0000313" key="12">
    <source>
        <dbReference type="EMBL" id="MFD1292884.1"/>
    </source>
</evidence>
<dbReference type="Pfam" id="PF00072">
    <property type="entry name" value="Response_reg"/>
    <property type="match status" value="1"/>
</dbReference>
<dbReference type="InterPro" id="IPR001610">
    <property type="entry name" value="PAC"/>
</dbReference>
<dbReference type="PRINTS" id="PR00344">
    <property type="entry name" value="BCTRLSENSOR"/>
</dbReference>
<comment type="caution">
    <text evidence="12">The sequence shown here is derived from an EMBL/GenBank/DDBJ whole genome shotgun (WGS) entry which is preliminary data.</text>
</comment>
<dbReference type="InterPro" id="IPR000014">
    <property type="entry name" value="PAS"/>
</dbReference>
<protein>
    <recommendedName>
        <fullName evidence="2">histidine kinase</fullName>
        <ecNumber evidence="2">2.7.13.3</ecNumber>
    </recommendedName>
</protein>
<dbReference type="Gene3D" id="1.10.287.130">
    <property type="match status" value="1"/>
</dbReference>
<dbReference type="PANTHER" id="PTHR43047:SF72">
    <property type="entry name" value="OSMOSENSING HISTIDINE PROTEIN KINASE SLN1"/>
    <property type="match status" value="1"/>
</dbReference>
<dbReference type="Pfam" id="PF08447">
    <property type="entry name" value="PAS_3"/>
    <property type="match status" value="1"/>
</dbReference>
<feature type="domain" description="PAC" evidence="11">
    <location>
        <begin position="484"/>
        <end position="536"/>
    </location>
</feature>
<keyword evidence="13" id="KW-1185">Reference proteome</keyword>
<feature type="domain" description="PAS" evidence="10">
    <location>
        <begin position="544"/>
        <end position="617"/>
    </location>
</feature>
<reference evidence="13" key="1">
    <citation type="journal article" date="2019" name="Int. J. Syst. Evol. Microbiol.">
        <title>The Global Catalogue of Microorganisms (GCM) 10K type strain sequencing project: providing services to taxonomists for standard genome sequencing and annotation.</title>
        <authorList>
            <consortium name="The Broad Institute Genomics Platform"/>
            <consortium name="The Broad Institute Genome Sequencing Center for Infectious Disease"/>
            <person name="Wu L."/>
            <person name="Ma J."/>
        </authorList>
    </citation>
    <scope>NUCLEOTIDE SEQUENCE [LARGE SCALE GENOMIC DNA]</scope>
    <source>
        <strain evidence="13">CCUG 62221</strain>
    </source>
</reference>
<keyword evidence="5" id="KW-0418">Kinase</keyword>
<feature type="domain" description="Histidine kinase" evidence="8">
    <location>
        <begin position="1004"/>
        <end position="1222"/>
    </location>
</feature>
<dbReference type="InterPro" id="IPR004358">
    <property type="entry name" value="Sig_transdc_His_kin-like_C"/>
</dbReference>
<dbReference type="SUPFAM" id="SSF47384">
    <property type="entry name" value="Homodimeric domain of signal transducing histidine kinase"/>
    <property type="match status" value="1"/>
</dbReference>